<keyword evidence="7 9" id="KW-1133">Transmembrane helix</keyword>
<keyword evidence="1" id="KW-0813">Transport</keyword>
<evidence type="ECO:0000313" key="10">
    <source>
        <dbReference type="EMBL" id="AOY80329.1"/>
    </source>
</evidence>
<feature type="transmembrane region" description="Helical" evidence="9">
    <location>
        <begin position="305"/>
        <end position="323"/>
    </location>
</feature>
<organism evidence="10 11">
    <name type="scientific">Moorena producens (strain JHB)</name>
    <dbReference type="NCBI Taxonomy" id="1454205"/>
    <lineage>
        <taxon>Bacteria</taxon>
        <taxon>Bacillati</taxon>
        <taxon>Cyanobacteriota</taxon>
        <taxon>Cyanophyceae</taxon>
        <taxon>Coleofasciculales</taxon>
        <taxon>Coleofasciculaceae</taxon>
        <taxon>Moorena</taxon>
    </lineage>
</organism>
<feature type="transmembrane region" description="Helical" evidence="9">
    <location>
        <begin position="34"/>
        <end position="52"/>
    </location>
</feature>
<feature type="transmembrane region" description="Helical" evidence="9">
    <location>
        <begin position="246"/>
        <end position="269"/>
    </location>
</feature>
<sequence length="337" mass="38206">MWQQDPRNNQILFLSIFLVLGISTRDWTLRPDLILVVIASCLLTQWLAAFLWSNPKHRFPTKKSGYLGLSFLGLPFLCVPLGFNPKPYFQTTLEWCKIQTLETILNLLTKKSNCPQDNDANFTSYPKSPSLKSAMITALSLSLLLRADNYSTMVLAGSLGILSKFIFRVEGKHFFNPANFGIIAVLILTNDAWVSPGQWGDDGWYALLFAGTGSMVLKRVGRWDTTAAFLGAYAVLEGIRNLWLGWSWDVFCHRLMSGSLLLFALFMLTDPRSIPNAPISRLLWAVCIALLTFILRNQFFIPTAIFWALFALSPLSVILDFIWSYTRFSWDDSDFVE</sequence>
<feature type="transmembrane region" description="Helical" evidence="9">
    <location>
        <begin position="64"/>
        <end position="83"/>
    </location>
</feature>
<name>A0A1D9FY84_MOOP1</name>
<protein>
    <submittedName>
        <fullName evidence="10">RnfABCDGE type electron transport complex subunit D</fullName>
    </submittedName>
</protein>
<dbReference type="PANTHER" id="PTHR30578:SF0">
    <property type="entry name" value="ION-TRANSLOCATING OXIDOREDUCTASE COMPLEX SUBUNIT D"/>
    <property type="match status" value="1"/>
</dbReference>
<feature type="transmembrane region" description="Helical" evidence="9">
    <location>
        <begin position="281"/>
        <end position="299"/>
    </location>
</feature>
<evidence type="ECO:0000256" key="2">
    <source>
        <dbReference type="ARBA" id="ARBA00022553"/>
    </source>
</evidence>
<dbReference type="EMBL" id="CP017708">
    <property type="protein sequence ID" value="AOY80329.1"/>
    <property type="molecule type" value="Genomic_DNA"/>
</dbReference>
<keyword evidence="5 9" id="KW-0812">Transmembrane</keyword>
<evidence type="ECO:0000256" key="7">
    <source>
        <dbReference type="ARBA" id="ARBA00022989"/>
    </source>
</evidence>
<gene>
    <name evidence="10" type="ORF">BJP36_10775</name>
</gene>
<dbReference type="PANTHER" id="PTHR30578">
    <property type="entry name" value="ELECTRON TRANSPORT COMPLEX PROTEIN RNFD"/>
    <property type="match status" value="1"/>
</dbReference>
<dbReference type="Pfam" id="PF03116">
    <property type="entry name" value="NQR2_RnfD_RnfE"/>
    <property type="match status" value="1"/>
</dbReference>
<evidence type="ECO:0000256" key="9">
    <source>
        <dbReference type="SAM" id="Phobius"/>
    </source>
</evidence>
<dbReference type="GO" id="GO:0055085">
    <property type="term" value="P:transmembrane transport"/>
    <property type="evidence" value="ECO:0007669"/>
    <property type="project" value="InterPro"/>
</dbReference>
<proteinExistence type="predicted"/>
<evidence type="ECO:0000256" key="5">
    <source>
        <dbReference type="ARBA" id="ARBA00022692"/>
    </source>
</evidence>
<evidence type="ECO:0000256" key="8">
    <source>
        <dbReference type="ARBA" id="ARBA00023136"/>
    </source>
</evidence>
<evidence type="ECO:0000256" key="4">
    <source>
        <dbReference type="ARBA" id="ARBA00022643"/>
    </source>
</evidence>
<evidence type="ECO:0000256" key="1">
    <source>
        <dbReference type="ARBA" id="ARBA00022448"/>
    </source>
</evidence>
<evidence type="ECO:0000256" key="3">
    <source>
        <dbReference type="ARBA" id="ARBA00022630"/>
    </source>
</evidence>
<keyword evidence="6" id="KW-1278">Translocase</keyword>
<reference evidence="11" key="1">
    <citation type="submission" date="2016-10" db="EMBL/GenBank/DDBJ databases">
        <title>Comparative genomics uncovers the prolific and rare metabolic potential of the cyanobacterial genus Moorea.</title>
        <authorList>
            <person name="Leao T."/>
            <person name="Castelao G."/>
            <person name="Korobeynikov A."/>
            <person name="Monroe E.A."/>
            <person name="Podell S."/>
            <person name="Glukhov E."/>
            <person name="Allen E."/>
            <person name="Gerwick W.H."/>
            <person name="Gerwick L."/>
        </authorList>
    </citation>
    <scope>NUCLEOTIDE SEQUENCE [LARGE SCALE GENOMIC DNA]</scope>
    <source>
        <strain evidence="11">JHB</strain>
    </source>
</reference>
<dbReference type="AlphaFoldDB" id="A0A1D9FY84"/>
<dbReference type="GO" id="GO:0005886">
    <property type="term" value="C:plasma membrane"/>
    <property type="evidence" value="ECO:0007669"/>
    <property type="project" value="TreeGrafter"/>
</dbReference>
<dbReference type="InterPro" id="IPR004338">
    <property type="entry name" value="NqrB/RnfD"/>
</dbReference>
<evidence type="ECO:0000256" key="6">
    <source>
        <dbReference type="ARBA" id="ARBA00022967"/>
    </source>
</evidence>
<keyword evidence="8 9" id="KW-0472">Membrane</keyword>
<keyword evidence="3" id="KW-0285">Flavoprotein</keyword>
<keyword evidence="4" id="KW-0288">FMN</keyword>
<accession>A0A1D9FY84</accession>
<keyword evidence="2" id="KW-0597">Phosphoprotein</keyword>
<feature type="transmembrane region" description="Helical" evidence="9">
    <location>
        <begin position="174"/>
        <end position="194"/>
    </location>
</feature>
<feature type="transmembrane region" description="Helical" evidence="9">
    <location>
        <begin position="150"/>
        <end position="167"/>
    </location>
</feature>
<evidence type="ECO:0000313" key="11">
    <source>
        <dbReference type="Proteomes" id="UP000176944"/>
    </source>
</evidence>
<dbReference type="Proteomes" id="UP000176944">
    <property type="component" value="Chromosome"/>
</dbReference>